<proteinExistence type="predicted"/>
<feature type="transmembrane region" description="Helical" evidence="1">
    <location>
        <begin position="15"/>
        <end position="41"/>
    </location>
</feature>
<keyword evidence="1" id="KW-0812">Transmembrane</keyword>
<protein>
    <recommendedName>
        <fullName evidence="2">GP-PDE domain-containing protein</fullName>
    </recommendedName>
</protein>
<dbReference type="EMBL" id="DWXN01000001">
    <property type="protein sequence ID" value="HJB74100.1"/>
    <property type="molecule type" value="Genomic_DNA"/>
</dbReference>
<organism evidence="3 4">
    <name type="scientific">Candidatus Eubacterium faecale</name>
    <dbReference type="NCBI Taxonomy" id="2838568"/>
    <lineage>
        <taxon>Bacteria</taxon>
        <taxon>Bacillati</taxon>
        <taxon>Bacillota</taxon>
        <taxon>Clostridia</taxon>
        <taxon>Eubacteriales</taxon>
        <taxon>Eubacteriaceae</taxon>
        <taxon>Eubacterium</taxon>
    </lineage>
</organism>
<dbReference type="PROSITE" id="PS51704">
    <property type="entry name" value="GP_PDE"/>
    <property type="match status" value="1"/>
</dbReference>
<evidence type="ECO:0000259" key="2">
    <source>
        <dbReference type="PROSITE" id="PS51704"/>
    </source>
</evidence>
<evidence type="ECO:0000256" key="1">
    <source>
        <dbReference type="SAM" id="Phobius"/>
    </source>
</evidence>
<dbReference type="AlphaFoldDB" id="A0A9D2S952"/>
<sequence length="287" mass="32129">MSETEKKKMSKKKKVVIIVLCVLLALIILIVAAGLVALNWYCKTPDYTVYQTSQDVELVAHRGFRAVAPENTAPAFEEAGKAGYYGAECDVYRTADGVWVIHHDPITYRMTGELSMVEDKTYEELMQETVDNGSNIGDYDSLKMCTLEEYLDICSKYQMVPVIELKSANNTEYYSEIIDILAGYPDLKPVFISFHYEDLTAMRKLTDAPCWYLVQEITDEDIDMALALGGDCGIDFNYAKEENTDEVIQKCIDAGLTVGAWTVDDPAAADRLASLGVKYITTDNITY</sequence>
<dbReference type="PANTHER" id="PTHR46211:SF1">
    <property type="entry name" value="GLYCEROPHOSPHODIESTER PHOSPHODIESTERASE, CYTOPLASMIC"/>
    <property type="match status" value="1"/>
</dbReference>
<dbReference type="GO" id="GO:0006629">
    <property type="term" value="P:lipid metabolic process"/>
    <property type="evidence" value="ECO:0007669"/>
    <property type="project" value="InterPro"/>
</dbReference>
<dbReference type="Gene3D" id="3.20.20.190">
    <property type="entry name" value="Phosphatidylinositol (PI) phosphodiesterase"/>
    <property type="match status" value="1"/>
</dbReference>
<gene>
    <name evidence="3" type="ORF">IAA37_00285</name>
</gene>
<reference evidence="3" key="1">
    <citation type="journal article" date="2021" name="PeerJ">
        <title>Extensive microbial diversity within the chicken gut microbiome revealed by metagenomics and culture.</title>
        <authorList>
            <person name="Gilroy R."/>
            <person name="Ravi A."/>
            <person name="Getino M."/>
            <person name="Pursley I."/>
            <person name="Horton D.L."/>
            <person name="Alikhan N.F."/>
            <person name="Baker D."/>
            <person name="Gharbi K."/>
            <person name="Hall N."/>
            <person name="Watson M."/>
            <person name="Adriaenssens E.M."/>
            <person name="Foster-Nyarko E."/>
            <person name="Jarju S."/>
            <person name="Secka A."/>
            <person name="Antonio M."/>
            <person name="Oren A."/>
            <person name="Chaudhuri R.R."/>
            <person name="La Ragione R."/>
            <person name="Hildebrand F."/>
            <person name="Pallen M.J."/>
        </authorList>
    </citation>
    <scope>NUCLEOTIDE SEQUENCE</scope>
    <source>
        <strain evidence="3">CHK188-16595</strain>
    </source>
</reference>
<dbReference type="Proteomes" id="UP000823877">
    <property type="component" value="Unassembled WGS sequence"/>
</dbReference>
<name>A0A9D2S952_9FIRM</name>
<evidence type="ECO:0000313" key="3">
    <source>
        <dbReference type="EMBL" id="HJB74100.1"/>
    </source>
</evidence>
<accession>A0A9D2S952</accession>
<dbReference type="Pfam" id="PF03009">
    <property type="entry name" value="GDPD"/>
    <property type="match status" value="1"/>
</dbReference>
<comment type="caution">
    <text evidence="3">The sequence shown here is derived from an EMBL/GenBank/DDBJ whole genome shotgun (WGS) entry which is preliminary data.</text>
</comment>
<dbReference type="InterPro" id="IPR030395">
    <property type="entry name" value="GP_PDE_dom"/>
</dbReference>
<keyword evidence="1" id="KW-0472">Membrane</keyword>
<evidence type="ECO:0000313" key="4">
    <source>
        <dbReference type="Proteomes" id="UP000823877"/>
    </source>
</evidence>
<dbReference type="SUPFAM" id="SSF51695">
    <property type="entry name" value="PLC-like phosphodiesterases"/>
    <property type="match status" value="1"/>
</dbReference>
<reference evidence="3" key="2">
    <citation type="submission" date="2021-04" db="EMBL/GenBank/DDBJ databases">
        <authorList>
            <person name="Gilroy R."/>
        </authorList>
    </citation>
    <scope>NUCLEOTIDE SEQUENCE</scope>
    <source>
        <strain evidence="3">CHK188-16595</strain>
    </source>
</reference>
<keyword evidence="1" id="KW-1133">Transmembrane helix</keyword>
<dbReference type="PANTHER" id="PTHR46211">
    <property type="entry name" value="GLYCEROPHOSPHORYL DIESTER PHOSPHODIESTERASE"/>
    <property type="match status" value="1"/>
</dbReference>
<dbReference type="InterPro" id="IPR017946">
    <property type="entry name" value="PLC-like_Pdiesterase_TIM-brl"/>
</dbReference>
<dbReference type="GO" id="GO:0008081">
    <property type="term" value="F:phosphoric diester hydrolase activity"/>
    <property type="evidence" value="ECO:0007669"/>
    <property type="project" value="InterPro"/>
</dbReference>
<feature type="domain" description="GP-PDE" evidence="2">
    <location>
        <begin position="56"/>
        <end position="287"/>
    </location>
</feature>